<evidence type="ECO:0000256" key="1">
    <source>
        <dbReference type="ARBA" id="ARBA00001916"/>
    </source>
</evidence>
<dbReference type="GO" id="GO:0005737">
    <property type="term" value="C:cytoplasm"/>
    <property type="evidence" value="ECO:0007669"/>
    <property type="project" value="UniProtKB-UniRule"/>
</dbReference>
<evidence type="ECO:0000313" key="12">
    <source>
        <dbReference type="Proteomes" id="UP000014923"/>
    </source>
</evidence>
<accession>R7RPY5</accession>
<dbReference type="PIRSF" id="PIRSF001438">
    <property type="entry name" value="4pyrrol_synth_OHMeBilane_synth"/>
    <property type="match status" value="1"/>
</dbReference>
<dbReference type="PANTHER" id="PTHR11557:SF0">
    <property type="entry name" value="PORPHOBILINOGEN DEAMINASE"/>
    <property type="match status" value="1"/>
</dbReference>
<evidence type="ECO:0000256" key="8">
    <source>
        <dbReference type="ARBA" id="ARBA00048169"/>
    </source>
</evidence>
<evidence type="ECO:0000313" key="11">
    <source>
        <dbReference type="EMBL" id="CDF57300.1"/>
    </source>
</evidence>
<protein>
    <recommendedName>
        <fullName evidence="5 9">Hydroxymethylbilane synthase</fullName>
        <ecNumber evidence="5 9">2.5.1.61</ecNumber>
    </recommendedName>
</protein>
<evidence type="ECO:0000256" key="6">
    <source>
        <dbReference type="ARBA" id="ARBA00022679"/>
    </source>
</evidence>
<evidence type="ECO:0000256" key="9">
    <source>
        <dbReference type="NCBIfam" id="TIGR00212"/>
    </source>
</evidence>
<proteinExistence type="inferred from homology"/>
<comment type="subunit">
    <text evidence="4">Monomer.</text>
</comment>
<sequence length="287" mass="32052">MIRVATRKSTLAQVQADTIIDLIKEKLNIEAKKVLYTTKGDMILDKTLDKVGGKGLFTKDIEYALLKGEADCAVHSMKDVPFDLGEEFQIIATPVREDARDAFVSISGQSFYELRKGARIGTSSRRRAMQLLSLRGDLEIVPIRGNVETRIKKIEEEELDGVVLAAAGLKRLNLDAIITDYFDVDEFIPAANQGILGVEILRNSSYKETLSKIDNEDVHFCCRVEKYIMKLLNGGCHSASCAYARLEKDRIYIVAANEVSGVLKKSSIEGHKDDYMNLCNRLVQKIS</sequence>
<dbReference type="HOGENOM" id="CLU_019704_1_0_9"/>
<dbReference type="PRINTS" id="PR00151">
    <property type="entry name" value="PORPHBDMNASE"/>
</dbReference>
<dbReference type="GO" id="GO:0006783">
    <property type="term" value="P:heme biosynthetic process"/>
    <property type="evidence" value="ECO:0007669"/>
    <property type="project" value="TreeGrafter"/>
</dbReference>
<dbReference type="EC" id="2.5.1.61" evidence="5 9"/>
<comment type="catalytic activity">
    <reaction evidence="8">
        <text>4 porphobilinogen + H2O = hydroxymethylbilane + 4 NH4(+)</text>
        <dbReference type="Rhea" id="RHEA:13185"/>
        <dbReference type="ChEBI" id="CHEBI:15377"/>
        <dbReference type="ChEBI" id="CHEBI:28938"/>
        <dbReference type="ChEBI" id="CHEBI:57845"/>
        <dbReference type="ChEBI" id="CHEBI:58126"/>
        <dbReference type="EC" id="2.5.1.61"/>
    </reaction>
</comment>
<dbReference type="FunFam" id="3.40.190.10:FF:000005">
    <property type="entry name" value="Porphobilinogen deaminase"/>
    <property type="match status" value="1"/>
</dbReference>
<keyword evidence="7" id="KW-0627">Porphyrin biosynthesis</keyword>
<comment type="function">
    <text evidence="2">Tetrapolymerization of the monopyrrole PBG into the hydroxymethylbilane pre-uroporphyrinogen in several discrete steps.</text>
</comment>
<evidence type="ECO:0000256" key="7">
    <source>
        <dbReference type="ARBA" id="ARBA00023244"/>
    </source>
</evidence>
<dbReference type="SUPFAM" id="SSF53850">
    <property type="entry name" value="Periplasmic binding protein-like II"/>
    <property type="match status" value="1"/>
</dbReference>
<dbReference type="InterPro" id="IPR000860">
    <property type="entry name" value="HemC"/>
</dbReference>
<dbReference type="Proteomes" id="UP000014923">
    <property type="component" value="Unassembled WGS sequence"/>
</dbReference>
<comment type="caution">
    <text evidence="11">The sequence shown here is derived from an EMBL/GenBank/DDBJ whole genome shotgun (WGS) entry which is preliminary data.</text>
</comment>
<dbReference type="InterPro" id="IPR036803">
    <property type="entry name" value="Porphobilinogen_deaminase_C_sf"/>
</dbReference>
<dbReference type="InterPro" id="IPR022417">
    <property type="entry name" value="Porphobilin_deaminase_N"/>
</dbReference>
<gene>
    <name evidence="11" type="ORF">TCEL_01214</name>
</gene>
<dbReference type="SUPFAM" id="SSF54782">
    <property type="entry name" value="Porphobilinogen deaminase (hydroxymethylbilane synthase), C-terminal domain"/>
    <property type="match status" value="1"/>
</dbReference>
<dbReference type="eggNOG" id="COG0181">
    <property type="taxonomic scope" value="Bacteria"/>
</dbReference>
<dbReference type="EMBL" id="CAVN010000086">
    <property type="protein sequence ID" value="CDF57300.1"/>
    <property type="molecule type" value="Genomic_DNA"/>
</dbReference>
<dbReference type="OrthoDB" id="9810298at2"/>
<dbReference type="RefSeq" id="WP_018660319.1">
    <property type="nucleotide sequence ID" value="NZ_HF952018.1"/>
</dbReference>
<comment type="cofactor">
    <cofactor evidence="1">
        <name>dipyrromethane</name>
        <dbReference type="ChEBI" id="CHEBI:60342"/>
    </cofactor>
</comment>
<feature type="domain" description="Porphobilinogen deaminase N-terminal" evidence="10">
    <location>
        <begin position="2"/>
        <end position="204"/>
    </location>
</feature>
<dbReference type="PANTHER" id="PTHR11557">
    <property type="entry name" value="PORPHOBILINOGEN DEAMINASE"/>
    <property type="match status" value="1"/>
</dbReference>
<dbReference type="Gene3D" id="3.40.190.10">
    <property type="entry name" value="Periplasmic binding protein-like II"/>
    <property type="match status" value="2"/>
</dbReference>
<dbReference type="Pfam" id="PF01379">
    <property type="entry name" value="Porphobil_deam"/>
    <property type="match status" value="1"/>
</dbReference>
<dbReference type="AlphaFoldDB" id="R7RPY5"/>
<evidence type="ECO:0000256" key="2">
    <source>
        <dbReference type="ARBA" id="ARBA00002869"/>
    </source>
</evidence>
<dbReference type="GO" id="GO:0004418">
    <property type="term" value="F:hydroxymethylbilane synthase activity"/>
    <property type="evidence" value="ECO:0007669"/>
    <property type="project" value="UniProtKB-UniRule"/>
</dbReference>
<evidence type="ECO:0000259" key="10">
    <source>
        <dbReference type="Pfam" id="PF01379"/>
    </source>
</evidence>
<comment type="similarity">
    <text evidence="3">Belongs to the HMBS family.</text>
</comment>
<dbReference type="NCBIfam" id="TIGR00212">
    <property type="entry name" value="hemC"/>
    <property type="match status" value="1"/>
</dbReference>
<organism evidence="11 12">
    <name type="scientific">Thermobrachium celere DSM 8682</name>
    <dbReference type="NCBI Taxonomy" id="941824"/>
    <lineage>
        <taxon>Bacteria</taxon>
        <taxon>Bacillati</taxon>
        <taxon>Bacillota</taxon>
        <taxon>Clostridia</taxon>
        <taxon>Eubacteriales</taxon>
        <taxon>Clostridiaceae</taxon>
        <taxon>Thermobrachium</taxon>
    </lineage>
</organism>
<evidence type="ECO:0000256" key="5">
    <source>
        <dbReference type="ARBA" id="ARBA00012655"/>
    </source>
</evidence>
<name>R7RPY5_9CLOT</name>
<keyword evidence="12" id="KW-1185">Reference proteome</keyword>
<keyword evidence="6 11" id="KW-0808">Transferase</keyword>
<evidence type="ECO:0000256" key="3">
    <source>
        <dbReference type="ARBA" id="ARBA00005638"/>
    </source>
</evidence>
<reference evidence="11" key="1">
    <citation type="submission" date="2013-03" db="EMBL/GenBank/DDBJ databases">
        <title>Draft genome sequence of the hydrogen-ethanol-producing anaerobic alkalithermophilic Caloramator celere.</title>
        <authorList>
            <person name="Ciranna A."/>
            <person name="Larjo A."/>
            <person name="Kivisto A."/>
            <person name="Santala V."/>
            <person name="Roos C."/>
            <person name="Karp M."/>
        </authorList>
    </citation>
    <scope>NUCLEOTIDE SEQUENCE [LARGE SCALE GENOMIC DNA]</scope>
    <source>
        <strain evidence="11">DSM 8682</strain>
    </source>
</reference>
<evidence type="ECO:0000256" key="4">
    <source>
        <dbReference type="ARBA" id="ARBA00011245"/>
    </source>
</evidence>